<organism evidence="2 3">
    <name type="scientific">Penicillium digitatum (strain Pd1 / CECT 20795)</name>
    <name type="common">Green mold</name>
    <dbReference type="NCBI Taxonomy" id="1170230"/>
    <lineage>
        <taxon>Eukaryota</taxon>
        <taxon>Fungi</taxon>
        <taxon>Dikarya</taxon>
        <taxon>Ascomycota</taxon>
        <taxon>Pezizomycotina</taxon>
        <taxon>Eurotiomycetes</taxon>
        <taxon>Eurotiomycetidae</taxon>
        <taxon>Eurotiales</taxon>
        <taxon>Aspergillaceae</taxon>
        <taxon>Penicillium</taxon>
    </lineage>
</organism>
<sequence>MGLGDEERSKLHLEEMLDQFPKEFSNYLRKSSGGAEAQFEKGLVVEEDESLDSNDQDGFPFTGRAPSTERQLPWQSHRSEGSWYLCD</sequence>
<proteinExistence type="predicted"/>
<dbReference type="HOGENOM" id="CLU_2484026_0_0_1"/>
<evidence type="ECO:0000313" key="3">
    <source>
        <dbReference type="Proteomes" id="UP000009886"/>
    </source>
</evidence>
<dbReference type="VEuPathDB" id="FungiDB:PDIP_54190"/>
<dbReference type="KEGG" id="pdp:PDIP_54190"/>
<protein>
    <submittedName>
        <fullName evidence="2">Uncharacterized protein</fullName>
    </submittedName>
</protein>
<name>K9FTY8_PEND1</name>
<evidence type="ECO:0000313" key="2">
    <source>
        <dbReference type="EMBL" id="EKV11937.1"/>
    </source>
</evidence>
<dbReference type="AlphaFoldDB" id="K9FTY8"/>
<comment type="caution">
    <text evidence="2">The sequence shown here is derived from an EMBL/GenBank/DDBJ whole genome shotgun (WGS) entry which is preliminary data.</text>
</comment>
<feature type="region of interest" description="Disordered" evidence="1">
    <location>
        <begin position="47"/>
        <end position="87"/>
    </location>
</feature>
<dbReference type="EMBL" id="AKCU01000365">
    <property type="protein sequence ID" value="EKV11937.1"/>
    <property type="molecule type" value="Genomic_DNA"/>
</dbReference>
<accession>K9FTY8</accession>
<gene>
    <name evidence="2" type="ORF">PDIP_54190</name>
</gene>
<evidence type="ECO:0000256" key="1">
    <source>
        <dbReference type="SAM" id="MobiDB-lite"/>
    </source>
</evidence>
<reference evidence="3" key="1">
    <citation type="journal article" date="2012" name="BMC Genomics">
        <title>Genome sequence of the necrotrophic fungus Penicillium digitatum, the main postharvest pathogen of citrus.</title>
        <authorList>
            <person name="Marcet-Houben M."/>
            <person name="Ballester A.-R."/>
            <person name="de la Fuente B."/>
            <person name="Harries E."/>
            <person name="Marcos J.F."/>
            <person name="Gonzalez-Candelas L."/>
            <person name="Gabaldon T."/>
        </authorList>
    </citation>
    <scope>NUCLEOTIDE SEQUENCE [LARGE SCALE GENOMIC DNA]</scope>
    <source>
        <strain evidence="3">Pd1 / CECT 20795</strain>
    </source>
</reference>
<dbReference type="Proteomes" id="UP000009886">
    <property type="component" value="Unassembled WGS sequence"/>
</dbReference>